<proteinExistence type="predicted"/>
<dbReference type="InterPro" id="IPR050490">
    <property type="entry name" value="Bact_solute-bd_prot1"/>
</dbReference>
<dbReference type="Gene3D" id="3.40.190.10">
    <property type="entry name" value="Periplasmic binding protein-like II"/>
    <property type="match status" value="1"/>
</dbReference>
<evidence type="ECO:0000313" key="2">
    <source>
        <dbReference type="EMBL" id="AYQ71834.1"/>
    </source>
</evidence>
<evidence type="ECO:0000313" key="3">
    <source>
        <dbReference type="Proteomes" id="UP000269097"/>
    </source>
</evidence>
<dbReference type="InterPro" id="IPR006059">
    <property type="entry name" value="SBP"/>
</dbReference>
<dbReference type="PANTHER" id="PTHR43649:SF12">
    <property type="entry name" value="DIACETYLCHITOBIOSE BINDING PROTEIN DASA"/>
    <property type="match status" value="1"/>
</dbReference>
<dbReference type="AlphaFoldDB" id="A0A3G3JUI7"/>
<accession>A0A3G3JUI7</accession>
<keyword evidence="1" id="KW-0732">Signal</keyword>
<dbReference type="EMBL" id="CP033433">
    <property type="protein sequence ID" value="AYQ71834.1"/>
    <property type="molecule type" value="Genomic_DNA"/>
</dbReference>
<dbReference type="KEGG" id="coh:EAV92_04165"/>
<protein>
    <submittedName>
        <fullName evidence="2">Extracellular solute-binding protein</fullName>
    </submittedName>
</protein>
<organism evidence="2 3">
    <name type="scientific">Cohnella candidum</name>
    <dbReference type="NCBI Taxonomy" id="2674991"/>
    <lineage>
        <taxon>Bacteria</taxon>
        <taxon>Bacillati</taxon>
        <taxon>Bacillota</taxon>
        <taxon>Bacilli</taxon>
        <taxon>Bacillales</taxon>
        <taxon>Paenibacillaceae</taxon>
        <taxon>Cohnella</taxon>
    </lineage>
</organism>
<dbReference type="RefSeq" id="WP_123039896.1">
    <property type="nucleotide sequence ID" value="NZ_CP033433.1"/>
</dbReference>
<keyword evidence="3" id="KW-1185">Reference proteome</keyword>
<sequence>MKKKASRVRRWTLIGLALSLFIPVLAACSQSKDLNDPANRRTLRIGTMYGSKQDESYFRQQFTDLFEFSHPGIDIEIVPAVDWSQQQFDNMDENGNYKQPDTLGKVKEIMTGSQPVDVMIFDYSLLSSLVNENLLKQLDPMLKEDKIDVNAFVPTVIDGIREQGNNNIYALTPTFMPFALYYNKKLFQQAGVTPPRDGMSWDDVFTLAKQMTKGTGKDAVFGFSFSQWGGSGENYYDIQNFAAPLQLKLYDDKAEKMTVNTPQWQNLWQTVYDLYKAHVVPHQEDMNVDMPTDGKPQQYNPYQGRLFMNGRVAMTIGEYGMINDIQQMNDNADKLKIQKLDWDVVSVPFHSSVPGVGAPTNLSSLAGINVKAQNQDDAWEFVKFMNGEEWAKLKSRSTYEMPARTDFIKVREGMNYNVKAFTEMKPAQMPGSSPAEQRLLQEKPNLNMMQQLVNQAYMSVFQGQRSVKEALEYLDTKGNDLLQKIKTNPNGPIDGIFDDVYGGGGVVKPLDSASAEAVPAK</sequence>
<dbReference type="PROSITE" id="PS51257">
    <property type="entry name" value="PROKAR_LIPOPROTEIN"/>
    <property type="match status" value="1"/>
</dbReference>
<name>A0A3G3JUI7_9BACL</name>
<dbReference type="SUPFAM" id="SSF53850">
    <property type="entry name" value="Periplasmic binding protein-like II"/>
    <property type="match status" value="1"/>
</dbReference>
<dbReference type="Proteomes" id="UP000269097">
    <property type="component" value="Chromosome"/>
</dbReference>
<dbReference type="PANTHER" id="PTHR43649">
    <property type="entry name" value="ARABINOSE-BINDING PROTEIN-RELATED"/>
    <property type="match status" value="1"/>
</dbReference>
<feature type="chain" id="PRO_5017922377" evidence="1">
    <location>
        <begin position="27"/>
        <end position="521"/>
    </location>
</feature>
<feature type="signal peptide" evidence="1">
    <location>
        <begin position="1"/>
        <end position="26"/>
    </location>
</feature>
<reference evidence="2 3" key="1">
    <citation type="submission" date="2018-10" db="EMBL/GenBank/DDBJ databases">
        <title>Genome Sequence of Cohnella sp.</title>
        <authorList>
            <person name="Srinivasan S."/>
            <person name="Kim M.K."/>
        </authorList>
    </citation>
    <scope>NUCLEOTIDE SEQUENCE [LARGE SCALE GENOMIC DNA]</scope>
    <source>
        <strain evidence="2 3">18JY8-7</strain>
    </source>
</reference>
<dbReference type="Pfam" id="PF01547">
    <property type="entry name" value="SBP_bac_1"/>
    <property type="match status" value="1"/>
</dbReference>
<gene>
    <name evidence="2" type="ORF">EAV92_04165</name>
</gene>
<evidence type="ECO:0000256" key="1">
    <source>
        <dbReference type="SAM" id="SignalP"/>
    </source>
</evidence>